<protein>
    <submittedName>
        <fullName evidence="1">Uncharacterized protein</fullName>
    </submittedName>
</protein>
<gene>
    <name evidence="1" type="ORF">EDL96_05730</name>
</gene>
<dbReference type="AlphaFoldDB" id="A0A3N4AD55"/>
<comment type="caution">
    <text evidence="1">The sequence shown here is derived from an EMBL/GenBank/DDBJ whole genome shotgun (WGS) entry which is preliminary data.</text>
</comment>
<dbReference type="Proteomes" id="UP000270616">
    <property type="component" value="Unassembled WGS sequence"/>
</dbReference>
<keyword evidence="2" id="KW-1185">Reference proteome</keyword>
<sequence>MSIPNRLTVKPYTWTHDDGREERGYMIRRGAGFMFLDDIAAYRTCCELADLIDAANNANEQETDK</sequence>
<organism evidence="1 2">
    <name type="scientific">Kocuria soli</name>
    <dbReference type="NCBI Taxonomy" id="2485125"/>
    <lineage>
        <taxon>Bacteria</taxon>
        <taxon>Bacillati</taxon>
        <taxon>Actinomycetota</taxon>
        <taxon>Actinomycetes</taxon>
        <taxon>Micrococcales</taxon>
        <taxon>Micrococcaceae</taxon>
        <taxon>Kocuria</taxon>
    </lineage>
</organism>
<evidence type="ECO:0000313" key="2">
    <source>
        <dbReference type="Proteomes" id="UP000270616"/>
    </source>
</evidence>
<dbReference type="EMBL" id="RKMF01000005">
    <property type="protein sequence ID" value="ROZ63834.1"/>
    <property type="molecule type" value="Genomic_DNA"/>
</dbReference>
<evidence type="ECO:0000313" key="1">
    <source>
        <dbReference type="EMBL" id="ROZ63834.1"/>
    </source>
</evidence>
<dbReference type="RefSeq" id="WP_123824828.1">
    <property type="nucleotide sequence ID" value="NZ_RKMF01000005.1"/>
</dbReference>
<proteinExistence type="predicted"/>
<dbReference type="OrthoDB" id="9934578at2"/>
<reference evidence="1 2" key="1">
    <citation type="submission" date="2018-10" db="EMBL/GenBank/DDBJ databases">
        <title>Kocuria sp. M5W7-7, whole genome shotgun sequence.</title>
        <authorList>
            <person name="Tuo L."/>
        </authorList>
    </citation>
    <scope>NUCLEOTIDE SEQUENCE [LARGE SCALE GENOMIC DNA]</scope>
    <source>
        <strain evidence="1 2">M5W7-7</strain>
    </source>
</reference>
<accession>A0A3N4AD55</accession>
<name>A0A3N4AD55_9MICC</name>